<accession>A0A9W5PKW3</accession>
<keyword evidence="1" id="KW-0472">Membrane</keyword>
<feature type="transmembrane region" description="Helical" evidence="1">
    <location>
        <begin position="70"/>
        <end position="89"/>
    </location>
</feature>
<name>A0A9W5PKW3_BACCE</name>
<feature type="transmembrane region" description="Helical" evidence="1">
    <location>
        <begin position="32"/>
        <end position="50"/>
    </location>
</feature>
<keyword evidence="1" id="KW-1133">Transmembrane helix</keyword>
<dbReference type="RefSeq" id="WP_016112062.1">
    <property type="nucleotide sequence ID" value="NZ_KB976193.1"/>
</dbReference>
<dbReference type="SUPFAM" id="SSF103473">
    <property type="entry name" value="MFS general substrate transporter"/>
    <property type="match status" value="1"/>
</dbReference>
<dbReference type="InterPro" id="IPR036259">
    <property type="entry name" value="MFS_trans_sf"/>
</dbReference>
<dbReference type="Proteomes" id="UP000014018">
    <property type="component" value="Unassembled WGS sequence"/>
</dbReference>
<gene>
    <name evidence="2" type="ORF">IIU_06131</name>
</gene>
<protein>
    <recommendedName>
        <fullName evidence="4">Major facilitator superfamily (MFS) profile domain-containing protein</fullName>
    </recommendedName>
</protein>
<dbReference type="AlphaFoldDB" id="A0A9W5PKW3"/>
<dbReference type="EMBL" id="AHFB01000138">
    <property type="protein sequence ID" value="EOO25538.1"/>
    <property type="molecule type" value="Genomic_DNA"/>
</dbReference>
<comment type="caution">
    <text evidence="2">The sequence shown here is derived from an EMBL/GenBank/DDBJ whole genome shotgun (WGS) entry which is preliminary data.</text>
</comment>
<reference evidence="2 3" key="1">
    <citation type="submission" date="2012-12" db="EMBL/GenBank/DDBJ databases">
        <title>The Genome Sequence of Bacillus cereus VD133.</title>
        <authorList>
            <consortium name="The Broad Institute Genome Sequencing Platform"/>
            <consortium name="The Broad Institute Genome Sequencing Center for Infectious Disease"/>
            <person name="Feldgarden M."/>
            <person name="Van der Auwera G.A."/>
            <person name="Mahillon J."/>
            <person name="Duprez V."/>
            <person name="Timmery S."/>
            <person name="Mattelet C."/>
            <person name="Dierick K."/>
            <person name="Sun M."/>
            <person name="Yu Z."/>
            <person name="Zhu L."/>
            <person name="Hu X."/>
            <person name="Shank E.B."/>
            <person name="Swiecicka I."/>
            <person name="Hansen B.M."/>
            <person name="Andrup L."/>
            <person name="Walker B."/>
            <person name="Young S.K."/>
            <person name="Zeng Q."/>
            <person name="Gargeya S."/>
            <person name="Fitzgerald M."/>
            <person name="Haas B."/>
            <person name="Abouelleil A."/>
            <person name="Alvarado L."/>
            <person name="Arachchi H.M."/>
            <person name="Berlin A.M."/>
            <person name="Chapman S.B."/>
            <person name="Dewar J."/>
            <person name="Goldberg J."/>
            <person name="Griggs A."/>
            <person name="Gujja S."/>
            <person name="Hansen M."/>
            <person name="Howarth C."/>
            <person name="Imamovic A."/>
            <person name="Larimer J."/>
            <person name="McCowan C."/>
            <person name="Murphy C."/>
            <person name="Neiman D."/>
            <person name="Pearson M."/>
            <person name="Priest M."/>
            <person name="Roberts A."/>
            <person name="Saif S."/>
            <person name="Shea T."/>
            <person name="Sisk P."/>
            <person name="Sykes S."/>
            <person name="Wortman J."/>
            <person name="Nusbaum C."/>
            <person name="Birren B."/>
        </authorList>
    </citation>
    <scope>NUCLEOTIDE SEQUENCE [LARGE SCALE GENOMIC DNA]</scope>
    <source>
        <strain evidence="2 3">VD133</strain>
    </source>
</reference>
<organism evidence="2 3">
    <name type="scientific">Bacillus cereus VD133</name>
    <dbReference type="NCBI Taxonomy" id="1053233"/>
    <lineage>
        <taxon>Bacteria</taxon>
        <taxon>Bacillati</taxon>
        <taxon>Bacillota</taxon>
        <taxon>Bacilli</taxon>
        <taxon>Bacillales</taxon>
        <taxon>Bacillaceae</taxon>
        <taxon>Bacillus</taxon>
        <taxon>Bacillus cereus group</taxon>
    </lineage>
</organism>
<evidence type="ECO:0000313" key="2">
    <source>
        <dbReference type="EMBL" id="EOO25538.1"/>
    </source>
</evidence>
<keyword evidence="1" id="KW-0812">Transmembrane</keyword>
<sequence>MIDGRLRTLTLISLAGFAGGSIILGISNEVALLIYIGIAIWGITFGRSATLLQTAIADAAGDGADVAQSMFVTVFNLAVSGGGIVGGALRGRIFPLVTCTTKPDRFSRCMGK</sequence>
<evidence type="ECO:0000313" key="3">
    <source>
        <dbReference type="Proteomes" id="UP000014018"/>
    </source>
</evidence>
<proteinExistence type="predicted"/>
<evidence type="ECO:0000256" key="1">
    <source>
        <dbReference type="SAM" id="Phobius"/>
    </source>
</evidence>
<evidence type="ECO:0008006" key="4">
    <source>
        <dbReference type="Google" id="ProtNLM"/>
    </source>
</evidence>